<sequence length="348" mass="38543">MNSTLRSIAASFGVMECTSDTLVPLPEPITIPSTPIPLPVSPRAPPVERTTTAQVDKEVAEKTDDEGTTNNVQKLRQEIADTRRRNRLLQVQVKSMEASQKKSHASVLRRISCSELKLRAVHSGLAKQFDHVMTQCQVVTARQEAIPPPNELRKPRPPRRHLSVRTNSATFIKSEVPGFSKPAKPPAPKKPKRLVNPSYHENNGNHEPRRPLWDVHNSMTHPSSKSNVTVAIGLTRNRLLGQQAPSPARTSPPPLDFAFHMSGWFLDFHSGHVSSLDGDDNSPYCTGFTSKAVVTVQIKHGALSYFKNGRHLGIAKSGLPNIPLYPAMVSYNRGVRVEFVDAWYEVAL</sequence>
<dbReference type="InterPro" id="IPR043136">
    <property type="entry name" value="B30.2/SPRY_sf"/>
</dbReference>
<dbReference type="SUPFAM" id="SSF49899">
    <property type="entry name" value="Concanavalin A-like lectins/glucanases"/>
    <property type="match status" value="1"/>
</dbReference>
<comment type="caution">
    <text evidence="2">The sequence shown here is derived from an EMBL/GenBank/DDBJ whole genome shotgun (WGS) entry which is preliminary data.</text>
</comment>
<accession>A0A418DDB2</accession>
<gene>
    <name evidence="2" type="ORF">DYB35_001154</name>
</gene>
<dbReference type="AlphaFoldDB" id="A0A418DDB2"/>
<dbReference type="Proteomes" id="UP000285712">
    <property type="component" value="Unassembled WGS sequence"/>
</dbReference>
<feature type="region of interest" description="Disordered" evidence="1">
    <location>
        <begin position="176"/>
        <end position="210"/>
    </location>
</feature>
<evidence type="ECO:0008006" key="4">
    <source>
        <dbReference type="Google" id="ProtNLM"/>
    </source>
</evidence>
<dbReference type="EMBL" id="QUTG01003152">
    <property type="protein sequence ID" value="RHY92910.1"/>
    <property type="molecule type" value="Genomic_DNA"/>
</dbReference>
<proteinExistence type="predicted"/>
<feature type="region of interest" description="Disordered" evidence="1">
    <location>
        <begin position="34"/>
        <end position="70"/>
    </location>
</feature>
<evidence type="ECO:0000313" key="2">
    <source>
        <dbReference type="EMBL" id="RHY92910.1"/>
    </source>
</evidence>
<evidence type="ECO:0000313" key="3">
    <source>
        <dbReference type="Proteomes" id="UP000285712"/>
    </source>
</evidence>
<feature type="compositionally biased region" description="Pro residues" evidence="1">
    <location>
        <begin position="34"/>
        <end position="45"/>
    </location>
</feature>
<dbReference type="InterPro" id="IPR013320">
    <property type="entry name" value="ConA-like_dom_sf"/>
</dbReference>
<evidence type="ECO:0000256" key="1">
    <source>
        <dbReference type="SAM" id="MobiDB-lite"/>
    </source>
</evidence>
<dbReference type="Gene3D" id="2.60.120.920">
    <property type="match status" value="1"/>
</dbReference>
<reference evidence="2 3" key="1">
    <citation type="submission" date="2018-08" db="EMBL/GenBank/DDBJ databases">
        <title>Aphanomyces genome sequencing and annotation.</title>
        <authorList>
            <person name="Minardi D."/>
            <person name="Oidtmann B."/>
            <person name="Van Der Giezen M."/>
            <person name="Studholme D.J."/>
        </authorList>
    </citation>
    <scope>NUCLEOTIDE SEQUENCE [LARGE SCALE GENOMIC DNA]</scope>
    <source>
        <strain evidence="2 3">Sv</strain>
    </source>
</reference>
<dbReference type="VEuPathDB" id="FungiDB:H257_00358"/>
<name>A0A418DDB2_APHAT</name>
<organism evidence="2 3">
    <name type="scientific">Aphanomyces astaci</name>
    <name type="common">Crayfish plague agent</name>
    <dbReference type="NCBI Taxonomy" id="112090"/>
    <lineage>
        <taxon>Eukaryota</taxon>
        <taxon>Sar</taxon>
        <taxon>Stramenopiles</taxon>
        <taxon>Oomycota</taxon>
        <taxon>Saprolegniomycetes</taxon>
        <taxon>Saprolegniales</taxon>
        <taxon>Verrucalvaceae</taxon>
        <taxon>Aphanomyces</taxon>
    </lineage>
</organism>
<protein>
    <recommendedName>
        <fullName evidence="4">SPRY domain-containing protein</fullName>
    </recommendedName>
</protein>